<evidence type="ECO:0000256" key="3">
    <source>
        <dbReference type="ARBA" id="ARBA00022771"/>
    </source>
</evidence>
<dbReference type="InParanoid" id="A0A3B1KCC9"/>
<feature type="domain" description="HTH myb-type" evidence="10">
    <location>
        <begin position="282"/>
        <end position="332"/>
    </location>
</feature>
<dbReference type="PROSITE" id="PS50950">
    <property type="entry name" value="ZF_THAP"/>
    <property type="match status" value="1"/>
</dbReference>
<dbReference type="InterPro" id="IPR038441">
    <property type="entry name" value="THAP_Znf_sf"/>
</dbReference>
<dbReference type="CDD" id="cd00167">
    <property type="entry name" value="SANT"/>
    <property type="match status" value="3"/>
</dbReference>
<feature type="domain" description="Myb-like" evidence="8">
    <location>
        <begin position="226"/>
        <end position="277"/>
    </location>
</feature>
<reference evidence="12" key="2">
    <citation type="journal article" date="2014" name="Nat. Commun.">
        <title>The cavefish genome reveals candidate genes for eye loss.</title>
        <authorList>
            <person name="McGaugh S.E."/>
            <person name="Gross J.B."/>
            <person name="Aken B."/>
            <person name="Blin M."/>
            <person name="Borowsky R."/>
            <person name="Chalopin D."/>
            <person name="Hinaux H."/>
            <person name="Jeffery W.R."/>
            <person name="Keene A."/>
            <person name="Ma L."/>
            <person name="Minx P."/>
            <person name="Murphy D."/>
            <person name="O'Quin K.E."/>
            <person name="Retaux S."/>
            <person name="Rohner N."/>
            <person name="Searle S.M."/>
            <person name="Stahl B.A."/>
            <person name="Tabin C."/>
            <person name="Volff J.N."/>
            <person name="Yoshizawa M."/>
            <person name="Warren W.C."/>
        </authorList>
    </citation>
    <scope>NUCLEOTIDE SEQUENCE [LARGE SCALE GENOMIC DNA]</scope>
    <source>
        <strain evidence="12">female</strain>
    </source>
</reference>
<feature type="domain" description="THAP-type" evidence="9">
    <location>
        <begin position="16"/>
        <end position="99"/>
    </location>
</feature>
<feature type="compositionally biased region" description="Acidic residues" evidence="7">
    <location>
        <begin position="117"/>
        <end position="135"/>
    </location>
</feature>
<evidence type="ECO:0000259" key="10">
    <source>
        <dbReference type="PROSITE" id="PS51294"/>
    </source>
</evidence>
<dbReference type="SUPFAM" id="SSF53098">
    <property type="entry name" value="Ribonuclease H-like"/>
    <property type="match status" value="1"/>
</dbReference>
<dbReference type="InterPro" id="IPR009057">
    <property type="entry name" value="Homeodomain-like_sf"/>
</dbReference>
<dbReference type="GeneTree" id="ENSGT00940000157709"/>
<keyword evidence="12" id="KW-1185">Reference proteome</keyword>
<evidence type="ECO:0000259" key="8">
    <source>
        <dbReference type="PROSITE" id="PS50090"/>
    </source>
</evidence>
<dbReference type="AlphaFoldDB" id="A0A3B1KCC9"/>
<dbReference type="GO" id="GO:0000981">
    <property type="term" value="F:DNA-binding transcription factor activity, RNA polymerase II-specific"/>
    <property type="evidence" value="ECO:0007669"/>
    <property type="project" value="TreeGrafter"/>
</dbReference>
<feature type="region of interest" description="Disordered" evidence="7">
    <location>
        <begin position="349"/>
        <end position="372"/>
    </location>
</feature>
<reference evidence="11" key="3">
    <citation type="submission" date="2025-08" db="UniProtKB">
        <authorList>
            <consortium name="Ensembl"/>
        </authorList>
    </citation>
    <scope>IDENTIFICATION</scope>
</reference>
<evidence type="ECO:0000256" key="4">
    <source>
        <dbReference type="ARBA" id="ARBA00022833"/>
    </source>
</evidence>
<dbReference type="Pfam" id="PF00249">
    <property type="entry name" value="Myb_DNA-binding"/>
    <property type="match status" value="3"/>
</dbReference>
<dbReference type="GO" id="GO:0005634">
    <property type="term" value="C:nucleus"/>
    <property type="evidence" value="ECO:0007669"/>
    <property type="project" value="UniProtKB-ARBA"/>
</dbReference>
<dbReference type="SMART" id="SM00980">
    <property type="entry name" value="THAP"/>
    <property type="match status" value="1"/>
</dbReference>
<dbReference type="SUPFAM" id="SSF57716">
    <property type="entry name" value="Glucocorticoid receptor-like (DNA-binding domain)"/>
    <property type="match status" value="1"/>
</dbReference>
<sequence length="1021" mass="115231">MSALRFRKKRLSFQRVTKSALHCCVPHCSRSSRYNSLISFHRFPVDPELRARWVQQIRRDNFTPTDHTRVCCSHFQPGDFAVTAAGLRRLQPGTVPLLFAWNQYSPPAPGRPSPESPDSDPTSESDPESEMDTTEEDFHSDDSSQMDESAELEIKEEDLAELDIKQEALGEQRGNEKARPKWTQDEDDSLISLVQQFGTQKWESVAGCLPSRTEQECKYRFTSVLDPALIKGAWTKEEDNMLIELVTRFGDKKWAKIASYLKGRRGKQCRERWHNHLDPSVNKNSWTEDEDLIICSAHKRLGTRWAKIARLLPGRTDNSIKNRWYSTLKRKLETGTLVMQDSVLASVNQSIEEDEGSPPAKQVKLRKSTGSSPNTSFQEFCCDVVLESGPVVDVANYLKEPRRNPERAKRKSTFTKHMPIPNETISPGLDTNGNSPTTSASSLSSTMQYRQKTVTDAVLQMISEDMLPINIVEGSGFRSFMSTIAPQYPKLSQRTVGLKLYEEVEKTVKPHLIRQLRDCVAVSGGHGTVHVTADIWASEYSDPILSVQLHFLDDDFKVHRPTVAFRHLSGKNLNAMVTRELEAVLLSYGLFHHNIGYVIAHEAKNTISTHDLFCDYKIMHTAQKNDPDEDELLDFLDDQAIVDDFSEILLGTHVDCITSLLHLVIKDALNVSKSAQYTLSQAQEVVAFFRRSAYWNEVLVKECKLSFANPHNYSSYNWNSTFAIIRKLAQEFAWGSVMALLAQARKEANESAVPPPSVHIKREQLIEIIGLLEPFEEAIQVLQAEGSTFSLIIPSLIGLDKTLEKKATSYTHFCKTLRSGLRDYLQPVIQQKDFILATVLDPRIKLQPFVGGKGETESTTLSPPTKYMACSILESAMSEANTWIPVEQGSANLNHDDVAAAEAASVGNIKSKKIFSFMQPTQKAVKISELDLYISEPLLDGDSSIHTYWREATRFPQLQSICHRLLSVPASSGGFQRLFPMAACIVRARRSRLPQHTTERMLLYKECLELRRRRSSTSTGL</sequence>
<name>A0A3B1KCC9_ASTMX</name>
<evidence type="ECO:0000256" key="2">
    <source>
        <dbReference type="ARBA" id="ARBA00022737"/>
    </source>
</evidence>
<accession>A0A3B1KCC9</accession>
<evidence type="ECO:0000313" key="12">
    <source>
        <dbReference type="Proteomes" id="UP000018467"/>
    </source>
</evidence>
<reference evidence="11" key="4">
    <citation type="submission" date="2025-09" db="UniProtKB">
        <authorList>
            <consortium name="Ensembl"/>
        </authorList>
    </citation>
    <scope>IDENTIFICATION</scope>
</reference>
<dbReference type="InterPro" id="IPR012337">
    <property type="entry name" value="RNaseH-like_sf"/>
</dbReference>
<dbReference type="Gene3D" id="6.20.210.20">
    <property type="entry name" value="THAP domain"/>
    <property type="match status" value="1"/>
</dbReference>
<evidence type="ECO:0000256" key="6">
    <source>
        <dbReference type="PROSITE-ProRule" id="PRU00309"/>
    </source>
</evidence>
<dbReference type="Gene3D" id="1.10.10.1070">
    <property type="entry name" value="Zinc finger, BED domain-containing"/>
    <property type="match status" value="1"/>
</dbReference>
<feature type="domain" description="Myb-like" evidence="8">
    <location>
        <begin position="278"/>
        <end position="328"/>
    </location>
</feature>
<dbReference type="Pfam" id="PF05485">
    <property type="entry name" value="THAP"/>
    <property type="match status" value="1"/>
</dbReference>
<feature type="domain" description="Myb-like" evidence="8">
    <location>
        <begin position="174"/>
        <end position="225"/>
    </location>
</feature>
<dbReference type="SUPFAM" id="SSF46689">
    <property type="entry name" value="Homeodomain-like"/>
    <property type="match status" value="2"/>
</dbReference>
<reference evidence="12" key="1">
    <citation type="submission" date="2013-03" db="EMBL/GenBank/DDBJ databases">
        <authorList>
            <person name="Jeffery W."/>
            <person name="Warren W."/>
            <person name="Wilson R.K."/>
        </authorList>
    </citation>
    <scope>NUCLEOTIDE SEQUENCE</scope>
    <source>
        <strain evidence="12">female</strain>
    </source>
</reference>
<keyword evidence="1" id="KW-0479">Metal-binding</keyword>
<dbReference type="Bgee" id="ENSAMXG00000008837">
    <property type="expression patterns" value="Expressed in testis and 14 other cell types or tissues"/>
</dbReference>
<dbReference type="PANTHER" id="PTHR45614">
    <property type="entry name" value="MYB PROTEIN-RELATED"/>
    <property type="match status" value="1"/>
</dbReference>
<proteinExistence type="predicted"/>
<feature type="domain" description="HTH myb-type" evidence="10">
    <location>
        <begin position="174"/>
        <end position="225"/>
    </location>
</feature>
<evidence type="ECO:0000313" key="11">
    <source>
        <dbReference type="Ensembl" id="ENSAMXP00000051720.1"/>
    </source>
</evidence>
<evidence type="ECO:0000256" key="7">
    <source>
        <dbReference type="SAM" id="MobiDB-lite"/>
    </source>
</evidence>
<feature type="domain" description="HTH myb-type" evidence="10">
    <location>
        <begin position="226"/>
        <end position="281"/>
    </location>
</feature>
<dbReference type="SMART" id="SM00717">
    <property type="entry name" value="SANT"/>
    <property type="match status" value="3"/>
</dbReference>
<keyword evidence="5 6" id="KW-0238">DNA-binding</keyword>
<keyword evidence="4" id="KW-0862">Zinc</keyword>
<dbReference type="STRING" id="7994.ENSAMXP00000051720"/>
<feature type="region of interest" description="Disordered" evidence="7">
    <location>
        <begin position="418"/>
        <end position="447"/>
    </location>
</feature>
<dbReference type="FunFam" id="1.10.10.60:FF:000010">
    <property type="entry name" value="Transcriptional activator Myb isoform A"/>
    <property type="match status" value="1"/>
</dbReference>
<dbReference type="GO" id="GO:0000978">
    <property type="term" value="F:RNA polymerase II cis-regulatory region sequence-specific DNA binding"/>
    <property type="evidence" value="ECO:0007669"/>
    <property type="project" value="TreeGrafter"/>
</dbReference>
<evidence type="ECO:0000256" key="1">
    <source>
        <dbReference type="ARBA" id="ARBA00022723"/>
    </source>
</evidence>
<keyword evidence="3 6" id="KW-0863">Zinc-finger</keyword>
<protein>
    <submittedName>
        <fullName evidence="11">V-myb avian myeloblastosis viral oncogene homolog-like 2a</fullName>
    </submittedName>
</protein>
<dbReference type="InterPro" id="IPR006612">
    <property type="entry name" value="THAP_Znf"/>
</dbReference>
<dbReference type="PROSITE" id="PS50090">
    <property type="entry name" value="MYB_LIKE"/>
    <property type="match status" value="3"/>
</dbReference>
<dbReference type="PROSITE" id="PS51294">
    <property type="entry name" value="HTH_MYB"/>
    <property type="match status" value="3"/>
</dbReference>
<dbReference type="PANTHER" id="PTHR45614:SF9">
    <property type="entry name" value="MYB-RELATED PROTEIN A"/>
    <property type="match status" value="1"/>
</dbReference>
<organism evidence="11 12">
    <name type="scientific">Astyanax mexicanus</name>
    <name type="common">Blind cave fish</name>
    <name type="synonym">Astyanax fasciatus mexicanus</name>
    <dbReference type="NCBI Taxonomy" id="7994"/>
    <lineage>
        <taxon>Eukaryota</taxon>
        <taxon>Metazoa</taxon>
        <taxon>Chordata</taxon>
        <taxon>Craniata</taxon>
        <taxon>Vertebrata</taxon>
        <taxon>Euteleostomi</taxon>
        <taxon>Actinopterygii</taxon>
        <taxon>Neopterygii</taxon>
        <taxon>Teleostei</taxon>
        <taxon>Ostariophysi</taxon>
        <taxon>Characiformes</taxon>
        <taxon>Characoidei</taxon>
        <taxon>Acestrorhamphidae</taxon>
        <taxon>Acestrorhamphinae</taxon>
        <taxon>Astyanax</taxon>
    </lineage>
</organism>
<feature type="region of interest" description="Disordered" evidence="7">
    <location>
        <begin position="105"/>
        <end position="151"/>
    </location>
</feature>
<evidence type="ECO:0000256" key="5">
    <source>
        <dbReference type="ARBA" id="ARBA00023125"/>
    </source>
</evidence>
<dbReference type="SMART" id="SM00692">
    <property type="entry name" value="DM3"/>
    <property type="match status" value="1"/>
</dbReference>
<dbReference type="SUPFAM" id="SSF140996">
    <property type="entry name" value="Hermes dimerisation domain"/>
    <property type="match status" value="1"/>
</dbReference>
<feature type="compositionally biased region" description="Pro residues" evidence="7">
    <location>
        <begin position="106"/>
        <end position="115"/>
    </location>
</feature>
<dbReference type="InterPro" id="IPR001005">
    <property type="entry name" value="SANT/Myb"/>
</dbReference>
<dbReference type="Gene3D" id="1.10.10.60">
    <property type="entry name" value="Homeodomain-like"/>
    <property type="match status" value="3"/>
</dbReference>
<dbReference type="InterPro" id="IPR008906">
    <property type="entry name" value="HATC_C_dom"/>
</dbReference>
<evidence type="ECO:0000259" key="9">
    <source>
        <dbReference type="PROSITE" id="PS50950"/>
    </source>
</evidence>
<dbReference type="Pfam" id="PF05699">
    <property type="entry name" value="Dimer_Tnp_hAT"/>
    <property type="match status" value="1"/>
</dbReference>
<dbReference type="GO" id="GO:0008270">
    <property type="term" value="F:zinc ion binding"/>
    <property type="evidence" value="ECO:0007669"/>
    <property type="project" value="UniProtKB-KW"/>
</dbReference>
<keyword evidence="2" id="KW-0677">Repeat</keyword>
<dbReference type="Proteomes" id="UP000018467">
    <property type="component" value="Unassembled WGS sequence"/>
</dbReference>
<dbReference type="InterPro" id="IPR017930">
    <property type="entry name" value="Myb_dom"/>
</dbReference>
<dbReference type="GO" id="GO:0046983">
    <property type="term" value="F:protein dimerization activity"/>
    <property type="evidence" value="ECO:0007669"/>
    <property type="project" value="InterPro"/>
</dbReference>
<feature type="compositionally biased region" description="Polar residues" evidence="7">
    <location>
        <begin position="423"/>
        <end position="434"/>
    </location>
</feature>
<dbReference type="InterPro" id="IPR050560">
    <property type="entry name" value="MYB_TF"/>
</dbReference>
<dbReference type="Ensembl" id="ENSAMXT00000047255.1">
    <property type="protein sequence ID" value="ENSAMXP00000051720.1"/>
    <property type="gene ID" value="ENSAMXG00000008837.2"/>
</dbReference>
<feature type="compositionally biased region" description="Low complexity" evidence="7">
    <location>
        <begin position="435"/>
        <end position="446"/>
    </location>
</feature>